<protein>
    <submittedName>
        <fullName evidence="3">Hemerythrin domain-containing protein</fullName>
    </submittedName>
</protein>
<name>A0A7X6DLU0_9BACT</name>
<dbReference type="Pfam" id="PF01814">
    <property type="entry name" value="Hemerythrin"/>
    <property type="match status" value="1"/>
</dbReference>
<dbReference type="PANTHER" id="PTHR35585:SF1">
    <property type="entry name" value="HHE DOMAIN PROTEIN (AFU_ORTHOLOGUE AFUA_4G00730)"/>
    <property type="match status" value="1"/>
</dbReference>
<dbReference type="Proteomes" id="UP000534783">
    <property type="component" value="Unassembled WGS sequence"/>
</dbReference>
<feature type="coiled-coil region" evidence="1">
    <location>
        <begin position="115"/>
        <end position="165"/>
    </location>
</feature>
<proteinExistence type="predicted"/>
<organism evidence="3 4">
    <name type="scientific">Candidatus Manganitrophus noduliformans</name>
    <dbReference type="NCBI Taxonomy" id="2606439"/>
    <lineage>
        <taxon>Bacteria</taxon>
        <taxon>Pseudomonadati</taxon>
        <taxon>Nitrospirota</taxon>
        <taxon>Nitrospiria</taxon>
        <taxon>Candidatus Troglogloeales</taxon>
        <taxon>Candidatus Manganitrophaceae</taxon>
        <taxon>Candidatus Manganitrophus</taxon>
    </lineage>
</organism>
<evidence type="ECO:0000259" key="2">
    <source>
        <dbReference type="Pfam" id="PF01814"/>
    </source>
</evidence>
<keyword evidence="4" id="KW-1185">Reference proteome</keyword>
<reference evidence="3 4" key="1">
    <citation type="journal article" date="2020" name="Nature">
        <title>Bacterial chemolithoautotrophy via manganese oxidation.</title>
        <authorList>
            <person name="Yu H."/>
            <person name="Leadbetter J.R."/>
        </authorList>
    </citation>
    <scope>NUCLEOTIDE SEQUENCE [LARGE SCALE GENOMIC DNA]</scope>
    <source>
        <strain evidence="3 4">Mn-1</strain>
    </source>
</reference>
<feature type="domain" description="Hemerythrin-like" evidence="2">
    <location>
        <begin position="34"/>
        <end position="143"/>
    </location>
</feature>
<sequence length="174" mass="20062">MNPPLQSGDCFPRAPFRTMRTGFRNERRDLMKATELLIEDHKTVKDLIQELKSAKDKGDLLVRLENEIQLHTQSEEQIFYPAMREYDNELVEHSIEEHQQVDQILTDLVGLTGKDKNFKKKLSELEKALDDHIEEEEGTLFPEAEENLGDQLDRLGEQIENLKKDLSAGGRMAA</sequence>
<evidence type="ECO:0000256" key="1">
    <source>
        <dbReference type="SAM" id="Coils"/>
    </source>
</evidence>
<evidence type="ECO:0000313" key="4">
    <source>
        <dbReference type="Proteomes" id="UP000534783"/>
    </source>
</evidence>
<comment type="caution">
    <text evidence="3">The sequence shown here is derived from an EMBL/GenBank/DDBJ whole genome shotgun (WGS) entry which is preliminary data.</text>
</comment>
<dbReference type="Gene3D" id="1.20.120.520">
    <property type="entry name" value="nmb1532 protein domain like"/>
    <property type="match status" value="1"/>
</dbReference>
<gene>
    <name evidence="3" type="ORF">MNODULE_02155</name>
</gene>
<evidence type="ECO:0000313" key="3">
    <source>
        <dbReference type="EMBL" id="NKE69554.1"/>
    </source>
</evidence>
<dbReference type="InterPro" id="IPR012312">
    <property type="entry name" value="Hemerythrin-like"/>
</dbReference>
<dbReference type="PANTHER" id="PTHR35585">
    <property type="entry name" value="HHE DOMAIN PROTEIN (AFU_ORTHOLOGUE AFUA_4G00730)"/>
    <property type="match status" value="1"/>
</dbReference>
<dbReference type="EMBL" id="VTOW01000001">
    <property type="protein sequence ID" value="NKE69554.1"/>
    <property type="molecule type" value="Genomic_DNA"/>
</dbReference>
<dbReference type="CDD" id="cd12108">
    <property type="entry name" value="Hr-like"/>
    <property type="match status" value="1"/>
</dbReference>
<accession>A0A7X6DLU0</accession>
<keyword evidence="1" id="KW-0175">Coiled coil</keyword>
<dbReference type="AlphaFoldDB" id="A0A7X6DLU0"/>